<evidence type="ECO:0000259" key="11">
    <source>
        <dbReference type="PROSITE" id="PS51195"/>
    </source>
</evidence>
<dbReference type="InterPro" id="IPR011545">
    <property type="entry name" value="DEAD/DEAH_box_helicase_dom"/>
</dbReference>
<dbReference type="KEGG" id="taer:GT409_06115"/>
<dbReference type="CDD" id="cd18787">
    <property type="entry name" value="SF2_C_DEAD"/>
    <property type="match status" value="1"/>
</dbReference>
<dbReference type="Proteomes" id="UP000464954">
    <property type="component" value="Chromosome"/>
</dbReference>
<evidence type="ECO:0000256" key="4">
    <source>
        <dbReference type="ARBA" id="ARBA00022840"/>
    </source>
</evidence>
<evidence type="ECO:0000313" key="13">
    <source>
        <dbReference type="Proteomes" id="UP000464954"/>
    </source>
</evidence>
<dbReference type="AlphaFoldDB" id="A0A6P1MD59"/>
<evidence type="ECO:0000313" key="12">
    <source>
        <dbReference type="EMBL" id="QHI69035.1"/>
    </source>
</evidence>
<dbReference type="InterPro" id="IPR044742">
    <property type="entry name" value="DEAD/DEAH_RhlB"/>
</dbReference>
<dbReference type="SMART" id="SM00490">
    <property type="entry name" value="HELICc"/>
    <property type="match status" value="1"/>
</dbReference>
<dbReference type="InterPro" id="IPR014014">
    <property type="entry name" value="RNA_helicase_DEAD_Q_motif"/>
</dbReference>
<evidence type="ECO:0000256" key="8">
    <source>
        <dbReference type="SAM" id="MobiDB-lite"/>
    </source>
</evidence>
<feature type="domain" description="Helicase ATP-binding" evidence="9">
    <location>
        <begin position="32"/>
        <end position="209"/>
    </location>
</feature>
<dbReference type="InterPro" id="IPR001650">
    <property type="entry name" value="Helicase_C-like"/>
</dbReference>
<keyword evidence="2 7" id="KW-0378">Hydrolase</keyword>
<accession>A0A6P1MD59</accession>
<dbReference type="SMART" id="SM00487">
    <property type="entry name" value="DEXDc"/>
    <property type="match status" value="1"/>
</dbReference>
<dbReference type="Gene3D" id="3.40.50.300">
    <property type="entry name" value="P-loop containing nucleotide triphosphate hydrolases"/>
    <property type="match status" value="2"/>
</dbReference>
<dbReference type="InterPro" id="IPR014001">
    <property type="entry name" value="Helicase_ATP-bd"/>
</dbReference>
<feature type="short sequence motif" description="Q motif" evidence="6">
    <location>
        <begin position="1"/>
        <end position="29"/>
    </location>
</feature>
<reference evidence="12 13" key="1">
    <citation type="submission" date="2020-01" db="EMBL/GenBank/DDBJ databases">
        <title>Ponticoccus aerotolerans gen. nov., sp. nov., an anaerobic bacterium and proposal of Ponticoccusceae fam. nov., Ponticoccusles ord. nov. and Ponticoccuse classis nov. in the phylum Kiritimatiellaeota.</title>
        <authorList>
            <person name="Zhou L.Y."/>
            <person name="Du Z.J."/>
        </authorList>
    </citation>
    <scope>NUCLEOTIDE SEQUENCE [LARGE SCALE GENOMIC DNA]</scope>
    <source>
        <strain evidence="12 13">S-5007</strain>
    </source>
</reference>
<feature type="region of interest" description="Disordered" evidence="8">
    <location>
        <begin position="373"/>
        <end position="417"/>
    </location>
</feature>
<evidence type="ECO:0000256" key="5">
    <source>
        <dbReference type="ARBA" id="ARBA00038437"/>
    </source>
</evidence>
<dbReference type="RefSeq" id="WP_160627952.1">
    <property type="nucleotide sequence ID" value="NZ_CP047593.1"/>
</dbReference>
<gene>
    <name evidence="12" type="ORF">GT409_06115</name>
</gene>
<organism evidence="12 13">
    <name type="scientific">Tichowtungia aerotolerans</name>
    <dbReference type="NCBI Taxonomy" id="2697043"/>
    <lineage>
        <taxon>Bacteria</taxon>
        <taxon>Pseudomonadati</taxon>
        <taxon>Kiritimatiellota</taxon>
        <taxon>Tichowtungiia</taxon>
        <taxon>Tichowtungiales</taxon>
        <taxon>Tichowtungiaceae</taxon>
        <taxon>Tichowtungia</taxon>
    </lineage>
</organism>
<dbReference type="GO" id="GO:0003724">
    <property type="term" value="F:RNA helicase activity"/>
    <property type="evidence" value="ECO:0007669"/>
    <property type="project" value="InterPro"/>
</dbReference>
<evidence type="ECO:0000256" key="3">
    <source>
        <dbReference type="ARBA" id="ARBA00022806"/>
    </source>
</evidence>
<dbReference type="CDD" id="cd00268">
    <property type="entry name" value="DEADc"/>
    <property type="match status" value="1"/>
</dbReference>
<feature type="domain" description="DEAD-box RNA helicase Q" evidence="11">
    <location>
        <begin position="1"/>
        <end position="29"/>
    </location>
</feature>
<dbReference type="SUPFAM" id="SSF52540">
    <property type="entry name" value="P-loop containing nucleoside triphosphate hydrolases"/>
    <property type="match status" value="1"/>
</dbReference>
<comment type="similarity">
    <text evidence="5 7">Belongs to the DEAD box helicase family.</text>
</comment>
<evidence type="ECO:0000256" key="6">
    <source>
        <dbReference type="PROSITE-ProRule" id="PRU00552"/>
    </source>
</evidence>
<dbReference type="PROSITE" id="PS51192">
    <property type="entry name" value="HELICASE_ATP_BIND_1"/>
    <property type="match status" value="1"/>
</dbReference>
<dbReference type="GO" id="GO:0003676">
    <property type="term" value="F:nucleic acid binding"/>
    <property type="evidence" value="ECO:0007669"/>
    <property type="project" value="InterPro"/>
</dbReference>
<keyword evidence="3 7" id="KW-0347">Helicase</keyword>
<evidence type="ECO:0000259" key="9">
    <source>
        <dbReference type="PROSITE" id="PS51192"/>
    </source>
</evidence>
<protein>
    <submittedName>
        <fullName evidence="12">DEAD/DEAH box helicase</fullName>
    </submittedName>
</protein>
<dbReference type="InterPro" id="IPR000629">
    <property type="entry name" value="RNA-helicase_DEAD-box_CS"/>
</dbReference>
<dbReference type="GO" id="GO:0016787">
    <property type="term" value="F:hydrolase activity"/>
    <property type="evidence" value="ECO:0007669"/>
    <property type="project" value="UniProtKB-KW"/>
</dbReference>
<keyword evidence="1 7" id="KW-0547">Nucleotide-binding</keyword>
<evidence type="ECO:0000256" key="7">
    <source>
        <dbReference type="RuleBase" id="RU000492"/>
    </source>
</evidence>
<dbReference type="GO" id="GO:0005829">
    <property type="term" value="C:cytosol"/>
    <property type="evidence" value="ECO:0007669"/>
    <property type="project" value="TreeGrafter"/>
</dbReference>
<evidence type="ECO:0000259" key="10">
    <source>
        <dbReference type="PROSITE" id="PS51194"/>
    </source>
</evidence>
<keyword evidence="4 7" id="KW-0067">ATP-binding</keyword>
<dbReference type="PROSITE" id="PS51194">
    <property type="entry name" value="HELICASE_CTER"/>
    <property type="match status" value="1"/>
</dbReference>
<proteinExistence type="inferred from homology"/>
<dbReference type="PANTHER" id="PTHR47959">
    <property type="entry name" value="ATP-DEPENDENT RNA HELICASE RHLE-RELATED"/>
    <property type="match status" value="1"/>
</dbReference>
<dbReference type="PROSITE" id="PS00039">
    <property type="entry name" value="DEAD_ATP_HELICASE"/>
    <property type="match status" value="1"/>
</dbReference>
<dbReference type="EMBL" id="CP047593">
    <property type="protein sequence ID" value="QHI69035.1"/>
    <property type="molecule type" value="Genomic_DNA"/>
</dbReference>
<keyword evidence="13" id="KW-1185">Reference proteome</keyword>
<dbReference type="Pfam" id="PF00270">
    <property type="entry name" value="DEAD"/>
    <property type="match status" value="1"/>
</dbReference>
<evidence type="ECO:0000256" key="1">
    <source>
        <dbReference type="ARBA" id="ARBA00022741"/>
    </source>
</evidence>
<dbReference type="PANTHER" id="PTHR47959:SF13">
    <property type="entry name" value="ATP-DEPENDENT RNA HELICASE RHLE"/>
    <property type="match status" value="1"/>
</dbReference>
<dbReference type="GO" id="GO:0005524">
    <property type="term" value="F:ATP binding"/>
    <property type="evidence" value="ECO:0007669"/>
    <property type="project" value="UniProtKB-KW"/>
</dbReference>
<dbReference type="InterPro" id="IPR027417">
    <property type="entry name" value="P-loop_NTPase"/>
</dbReference>
<dbReference type="PROSITE" id="PS51195">
    <property type="entry name" value="Q_MOTIF"/>
    <property type="match status" value="1"/>
</dbReference>
<evidence type="ECO:0000256" key="2">
    <source>
        <dbReference type="ARBA" id="ARBA00022801"/>
    </source>
</evidence>
<dbReference type="InterPro" id="IPR050079">
    <property type="entry name" value="DEAD_box_RNA_helicase"/>
</dbReference>
<feature type="domain" description="Helicase C-terminal" evidence="10">
    <location>
        <begin position="235"/>
        <end position="382"/>
    </location>
</feature>
<name>A0A6P1MD59_9BACT</name>
<feature type="compositionally biased region" description="Basic residues" evidence="8">
    <location>
        <begin position="385"/>
        <end position="403"/>
    </location>
</feature>
<dbReference type="Pfam" id="PF00271">
    <property type="entry name" value="Helicase_C"/>
    <property type="match status" value="1"/>
</dbReference>
<sequence length="417" mass="46268">MPFSKLGLLEPILRVVDAVHYKTPTPVQEQAIPLILEGDDLIARAQTGTGKTAAFALPILQRLNFVETDPEPGSPLVLVLVPTRELAQQVADTFEEFERHLPRSIGVATVIGGEDILDQLRRLEQGVDVVVATPGRLLELVRSEKIFFEALRYFVIDEADRLLALGFAEELGQILEVLPIVRQTLLFSATYPQKVVSLTEQIMQNPVVVNASGDVPTVTNITQRAIEVNRLNRRPLLQHLVREEAWKHVLVFVSSKRAARNLAVKLKRNGIEADAFHGDLSQDERTFVLNQFKNRSIHVLIATDIAARGIDIQNLSTVVNYDLPRSPVDYIHRIGRTGRAGAAGVAVSFIDFNDMAHFALIEKRTKVRVDREQVPGFELEGEAPKKKKGPPPKKGRRPSKKDKARAAAAKAAERGES</sequence>